<comment type="caution">
    <text evidence="3">The sequence shown here is derived from an EMBL/GenBank/DDBJ whole genome shotgun (WGS) entry which is preliminary data.</text>
</comment>
<dbReference type="AlphaFoldDB" id="A0A7Y9URI9"/>
<dbReference type="EMBL" id="JACCAC010000001">
    <property type="protein sequence ID" value="NYG54464.1"/>
    <property type="molecule type" value="Genomic_DNA"/>
</dbReference>
<evidence type="ECO:0000313" key="4">
    <source>
        <dbReference type="Proteomes" id="UP000544110"/>
    </source>
</evidence>
<feature type="transmembrane region" description="Helical" evidence="2">
    <location>
        <begin position="60"/>
        <end position="79"/>
    </location>
</feature>
<dbReference type="RefSeq" id="WP_179517078.1">
    <property type="nucleotide sequence ID" value="NZ_JACCAC010000001.1"/>
</dbReference>
<reference evidence="3 4" key="1">
    <citation type="submission" date="2020-07" db="EMBL/GenBank/DDBJ databases">
        <title>Sequencing the genomes of 1000 actinobacteria strains.</title>
        <authorList>
            <person name="Klenk H.-P."/>
        </authorList>
    </citation>
    <scope>NUCLEOTIDE SEQUENCE [LARGE SCALE GENOMIC DNA]</scope>
    <source>
        <strain evidence="3 4">DSM 24552</strain>
    </source>
</reference>
<keyword evidence="4" id="KW-1185">Reference proteome</keyword>
<dbReference type="Proteomes" id="UP000544110">
    <property type="component" value="Unassembled WGS sequence"/>
</dbReference>
<evidence type="ECO:0000313" key="3">
    <source>
        <dbReference type="EMBL" id="NYG54464.1"/>
    </source>
</evidence>
<evidence type="ECO:0000256" key="1">
    <source>
        <dbReference type="SAM" id="MobiDB-lite"/>
    </source>
</evidence>
<feature type="transmembrane region" description="Helical" evidence="2">
    <location>
        <begin position="6"/>
        <end position="39"/>
    </location>
</feature>
<protein>
    <submittedName>
        <fullName evidence="3">Uncharacterized protein</fullName>
    </submittedName>
</protein>
<feature type="region of interest" description="Disordered" evidence="1">
    <location>
        <begin position="94"/>
        <end position="139"/>
    </location>
</feature>
<evidence type="ECO:0000256" key="2">
    <source>
        <dbReference type="SAM" id="Phobius"/>
    </source>
</evidence>
<accession>A0A7Y9URI9</accession>
<keyword evidence="2" id="KW-1133">Transmembrane helix</keyword>
<keyword evidence="2" id="KW-0472">Membrane</keyword>
<name>A0A7Y9URI9_9ACTN</name>
<proteinExistence type="predicted"/>
<gene>
    <name evidence="3" type="ORF">BJ989_000768</name>
</gene>
<sequence length="515" mass="51596">MLARSLPVLLGLAAVGVLVLTWVAVGPWGLAALVAVALLPRLRPVWSRLRPHRPWRAGGLGVVAAALVAGGLALLPHAWVPAVPGPGLLVTPAYDGRPAREQPLTGPTAEPGRPDLPLDRSGPVGDLPRTDAAALGRPGRSCAPVATDLRPLVLLCEPDEEGPELALLDPAAGPGPVAWADLGPLVGCAPVAAATSATTVVVVAGTRSLPVRVEGRRLVVGSPVRLASAVSGGDCAVDVQAADGVVWVRTRSGRLVRVPPGARRARVGLDLRPRGGDAVGGGLLATGGGVGSGPGPGSLVVAAHAGRVTAVETTGPGAPRRRWEHDLGGGPGGGPGAPALVDGRWLVVGLGDGPRAAVVALDLRTGREVCRAAVFEDGAGRVSGRPVALPGAALLRNDHPDAADGDGLALLRLPGCEVAWTDGAPSVAPVTVAAATGLAYVVQRAWSPWLVPVTRLAALDPWTGRQAFATRVATGLLGAPVGAGAALGPHAAAYVVVRGGLVRVADREAGGLRAR</sequence>
<organism evidence="3 4">
    <name type="scientific">Nocardioides perillae</name>
    <dbReference type="NCBI Taxonomy" id="1119534"/>
    <lineage>
        <taxon>Bacteria</taxon>
        <taxon>Bacillati</taxon>
        <taxon>Actinomycetota</taxon>
        <taxon>Actinomycetes</taxon>
        <taxon>Propionibacteriales</taxon>
        <taxon>Nocardioidaceae</taxon>
        <taxon>Nocardioides</taxon>
    </lineage>
</organism>
<keyword evidence="2" id="KW-0812">Transmembrane</keyword>